<accession>A0A7V8V308</accession>
<dbReference type="EMBL" id="JABRWO010000002">
    <property type="protein sequence ID" value="MBA2113861.1"/>
    <property type="molecule type" value="Genomic_DNA"/>
</dbReference>
<keyword evidence="2" id="KW-1185">Reference proteome</keyword>
<evidence type="ECO:0000313" key="1">
    <source>
        <dbReference type="EMBL" id="MBA2113861.1"/>
    </source>
</evidence>
<dbReference type="RefSeq" id="WP_207395342.1">
    <property type="nucleotide sequence ID" value="NZ_JABRWO010000002.1"/>
</dbReference>
<sequence length="217" mass="24829">MHWPKISSTIRVLLSTFCIGLAWGNVASAEPVRPDFSTLEHLVEQYFYHARDRRKPILLTQSQVLDLMESLRGMHIYIPGRNQIARSFPHDREFFTRFVLEELSREPTPEFPDDPTFLLQRIDAMCTSHQSIRQLMRISGQGESFSSTWIPADALFPSLDKKQLEDLLEEHNVKNAAQASPRRRNYTIEHLLEALKSAYPPAAETATSTTSFDAAGR</sequence>
<organism evidence="1 2">
    <name type="scientific">Bremerella alba</name>
    <dbReference type="NCBI Taxonomy" id="980252"/>
    <lineage>
        <taxon>Bacteria</taxon>
        <taxon>Pseudomonadati</taxon>
        <taxon>Planctomycetota</taxon>
        <taxon>Planctomycetia</taxon>
        <taxon>Pirellulales</taxon>
        <taxon>Pirellulaceae</taxon>
        <taxon>Bremerella</taxon>
    </lineage>
</organism>
<gene>
    <name evidence="1" type="ORF">HOV93_10140</name>
</gene>
<evidence type="ECO:0000313" key="2">
    <source>
        <dbReference type="Proteomes" id="UP000551616"/>
    </source>
</evidence>
<reference evidence="1 2" key="1">
    <citation type="submission" date="2020-05" db="EMBL/GenBank/DDBJ databases">
        <title>Bremerella alba sp. nov., a novel planctomycete isolated from the surface of the macroalga Fucus spiralis.</title>
        <authorList>
            <person name="Godinho O."/>
            <person name="Botelho R."/>
            <person name="Albuquerque L."/>
            <person name="Wiegand S."/>
            <person name="Da Costa M.S."/>
            <person name="Lobo-Da-Cunha A."/>
            <person name="Jogler C."/>
            <person name="Lage O.M."/>
        </authorList>
    </citation>
    <scope>NUCLEOTIDE SEQUENCE [LARGE SCALE GENOMIC DNA]</scope>
    <source>
        <strain evidence="1 2">FF15</strain>
    </source>
</reference>
<dbReference type="AlphaFoldDB" id="A0A7V8V308"/>
<comment type="caution">
    <text evidence="1">The sequence shown here is derived from an EMBL/GenBank/DDBJ whole genome shotgun (WGS) entry which is preliminary data.</text>
</comment>
<name>A0A7V8V308_9BACT</name>
<protein>
    <submittedName>
        <fullName evidence="1">Uncharacterized protein</fullName>
    </submittedName>
</protein>
<dbReference type="Proteomes" id="UP000551616">
    <property type="component" value="Unassembled WGS sequence"/>
</dbReference>
<proteinExistence type="predicted"/>